<evidence type="ECO:0000313" key="8">
    <source>
        <dbReference type="EMBL" id="RDI71967.1"/>
    </source>
</evidence>
<dbReference type="AlphaFoldDB" id="A0A370IMN5"/>
<dbReference type="PANTHER" id="PTHR36507">
    <property type="entry name" value="BLL1555 PROTEIN"/>
    <property type="match status" value="1"/>
</dbReference>
<dbReference type="PROSITE" id="PS00196">
    <property type="entry name" value="COPPER_BLUE"/>
    <property type="match status" value="1"/>
</dbReference>
<dbReference type="PANTHER" id="PTHR36507:SF1">
    <property type="entry name" value="BLL1555 PROTEIN"/>
    <property type="match status" value="1"/>
</dbReference>
<dbReference type="PROSITE" id="PS51257">
    <property type="entry name" value="PROKAR_LIPOPROTEIN"/>
    <property type="match status" value="1"/>
</dbReference>
<organism evidence="8 9">
    <name type="scientific">Halopelagius longus</name>
    <dbReference type="NCBI Taxonomy" id="1236180"/>
    <lineage>
        <taxon>Archaea</taxon>
        <taxon>Methanobacteriati</taxon>
        <taxon>Methanobacteriota</taxon>
        <taxon>Stenosarchaea group</taxon>
        <taxon>Halobacteria</taxon>
        <taxon>Halobacteriales</taxon>
        <taxon>Haloferacaceae</taxon>
    </lineage>
</organism>
<dbReference type="Proteomes" id="UP000255421">
    <property type="component" value="Unassembled WGS sequence"/>
</dbReference>
<feature type="domain" description="Blue (type 1) copper" evidence="7">
    <location>
        <begin position="69"/>
        <end position="165"/>
    </location>
</feature>
<keyword evidence="6" id="KW-0812">Transmembrane</keyword>
<reference evidence="8 9" key="1">
    <citation type="submission" date="2018-07" db="EMBL/GenBank/DDBJ databases">
        <title>Genome sequence of extremly halophilic archaeon Halopelagius longus strain BC12-B1.</title>
        <authorList>
            <person name="Zhang X."/>
        </authorList>
    </citation>
    <scope>NUCLEOTIDE SEQUENCE [LARGE SCALE GENOMIC DNA]</scope>
    <source>
        <strain evidence="8 9">BC12-B1</strain>
    </source>
</reference>
<evidence type="ECO:0000259" key="7">
    <source>
        <dbReference type="Pfam" id="PF00127"/>
    </source>
</evidence>
<evidence type="ECO:0000256" key="4">
    <source>
        <dbReference type="ARBA" id="ARBA00023008"/>
    </source>
</evidence>
<keyword evidence="2" id="KW-0479">Metal-binding</keyword>
<keyword evidence="3" id="KW-0249">Electron transport</keyword>
<name>A0A370IMN5_9EURY</name>
<dbReference type="SUPFAM" id="SSF49503">
    <property type="entry name" value="Cupredoxins"/>
    <property type="match status" value="1"/>
</dbReference>
<dbReference type="GO" id="GO:0009055">
    <property type="term" value="F:electron transfer activity"/>
    <property type="evidence" value="ECO:0007669"/>
    <property type="project" value="InterPro"/>
</dbReference>
<sequence length="207" mass="22409">MRTGQPHSNRRTILRLASGIGMLSVAGCLGAATNGSDPHESGPTSDHEHTHDHTHAEDTHLGGPVAHADVAMQSTDAGHHFSPHIVWIEPAGTVTWANESGAHTTTAYHPDVEKPLRIPESAPPWDSGMFSEPGKTFERSFEDEGVYDYFCTPHEYRAMVGRVIVGEPSVDTQPALAPPQDGLPEEAQTLLSRLNARTKDALKQPDE</sequence>
<evidence type="ECO:0000256" key="2">
    <source>
        <dbReference type="ARBA" id="ARBA00022723"/>
    </source>
</evidence>
<keyword evidence="6" id="KW-1133">Transmembrane helix</keyword>
<feature type="compositionally biased region" description="Basic and acidic residues" evidence="5">
    <location>
        <begin position="37"/>
        <end position="60"/>
    </location>
</feature>
<proteinExistence type="predicted"/>
<dbReference type="InterPro" id="IPR008972">
    <property type="entry name" value="Cupredoxin"/>
</dbReference>
<evidence type="ECO:0000256" key="1">
    <source>
        <dbReference type="ARBA" id="ARBA00022448"/>
    </source>
</evidence>
<dbReference type="InterPro" id="IPR052721">
    <property type="entry name" value="ET_Amicyanin"/>
</dbReference>
<gene>
    <name evidence="8" type="ORF">DWB78_09675</name>
</gene>
<accession>A0A370IMN5</accession>
<feature type="transmembrane region" description="Helical" evidence="6">
    <location>
        <begin position="12"/>
        <end position="32"/>
    </location>
</feature>
<keyword evidence="9" id="KW-1185">Reference proteome</keyword>
<dbReference type="Gene3D" id="2.60.40.420">
    <property type="entry name" value="Cupredoxins - blue copper proteins"/>
    <property type="match status" value="1"/>
</dbReference>
<keyword evidence="1" id="KW-0813">Transport</keyword>
<dbReference type="InterPro" id="IPR028871">
    <property type="entry name" value="BlueCu_1_BS"/>
</dbReference>
<dbReference type="GO" id="GO:0005507">
    <property type="term" value="F:copper ion binding"/>
    <property type="evidence" value="ECO:0007669"/>
    <property type="project" value="InterPro"/>
</dbReference>
<evidence type="ECO:0000256" key="3">
    <source>
        <dbReference type="ARBA" id="ARBA00022982"/>
    </source>
</evidence>
<keyword evidence="6" id="KW-0472">Membrane</keyword>
<dbReference type="EMBL" id="QQST01000001">
    <property type="protein sequence ID" value="RDI71967.1"/>
    <property type="molecule type" value="Genomic_DNA"/>
</dbReference>
<evidence type="ECO:0000256" key="6">
    <source>
        <dbReference type="SAM" id="Phobius"/>
    </source>
</evidence>
<protein>
    <recommendedName>
        <fullName evidence="7">Blue (type 1) copper domain-containing protein</fullName>
    </recommendedName>
</protein>
<evidence type="ECO:0000256" key="5">
    <source>
        <dbReference type="SAM" id="MobiDB-lite"/>
    </source>
</evidence>
<comment type="caution">
    <text evidence="8">The sequence shown here is derived from an EMBL/GenBank/DDBJ whole genome shotgun (WGS) entry which is preliminary data.</text>
</comment>
<feature type="region of interest" description="Disordered" evidence="5">
    <location>
        <begin position="31"/>
        <end position="61"/>
    </location>
</feature>
<evidence type="ECO:0000313" key="9">
    <source>
        <dbReference type="Proteomes" id="UP000255421"/>
    </source>
</evidence>
<keyword evidence="4" id="KW-0186">Copper</keyword>
<dbReference type="Pfam" id="PF00127">
    <property type="entry name" value="Copper-bind"/>
    <property type="match status" value="1"/>
</dbReference>
<dbReference type="InterPro" id="IPR000923">
    <property type="entry name" value="BlueCu_1"/>
</dbReference>